<sequence length="452" mass="51551">MSQHNEEDLSTQTQIGKPRRTNSPRFNPDEDGQPLGKEGDELQSWIGVLARELIPIWISDFRSADLAPRKERVDHIDKETVWQQPPKVVHNYPTISQDDWEKFIVYRRTLEFKRLSEQGSEIRKKSKYRSTGGRDGYRKHDQIHFEKTGKWAERHTRWLDMRVKPDGEFKNETFKIIADTIDDFSEQETQGSFESVRTYDILTKALGNAEHSGRIRGQSKFVKQSQYFSLVQSSRENAEVSDMKRQLAALERTVQELCAKHGINRETMIEETTAPTVDQHNSFKASCTLNEKEAWPSDPQPMPNASKECQLFLPDLVNGGDVLVAIGKAYMDCVPTNTVHGIPLGEENVRVTITAPKLKRALLLIPTNEATCIEEAVGGYLADCCARASMDQRFEFISPVLVSPVQQNVDLIDSWEDSVMYFNPLENEPGDDFKDLITMKKNKTATQLPDVD</sequence>
<comment type="caution">
    <text evidence="3">The sequence shown here is derived from an EMBL/GenBank/DDBJ whole genome shotgun (WGS) entry which is preliminary data.</text>
</comment>
<keyword evidence="4" id="KW-1185">Reference proteome</keyword>
<keyword evidence="1" id="KW-0175">Coiled coil</keyword>
<organism evidence="3 4">
    <name type="scientific">Ficus carica</name>
    <name type="common">Common fig</name>
    <dbReference type="NCBI Taxonomy" id="3494"/>
    <lineage>
        <taxon>Eukaryota</taxon>
        <taxon>Viridiplantae</taxon>
        <taxon>Streptophyta</taxon>
        <taxon>Embryophyta</taxon>
        <taxon>Tracheophyta</taxon>
        <taxon>Spermatophyta</taxon>
        <taxon>Magnoliopsida</taxon>
        <taxon>eudicotyledons</taxon>
        <taxon>Gunneridae</taxon>
        <taxon>Pentapetalae</taxon>
        <taxon>rosids</taxon>
        <taxon>fabids</taxon>
        <taxon>Rosales</taxon>
        <taxon>Moraceae</taxon>
        <taxon>Ficeae</taxon>
        <taxon>Ficus</taxon>
    </lineage>
</organism>
<dbReference type="InterPro" id="IPR004252">
    <property type="entry name" value="Probable_transposase_24"/>
</dbReference>
<dbReference type="Proteomes" id="UP001187192">
    <property type="component" value="Unassembled WGS sequence"/>
</dbReference>
<dbReference type="AlphaFoldDB" id="A0AA87Z1A6"/>
<dbReference type="Pfam" id="PF03004">
    <property type="entry name" value="Transposase_24"/>
    <property type="match status" value="1"/>
</dbReference>
<dbReference type="PANTHER" id="PTHR33018:SF34">
    <property type="entry name" value="OS02G0472350 PROTEIN"/>
    <property type="match status" value="1"/>
</dbReference>
<dbReference type="PANTHER" id="PTHR33018">
    <property type="entry name" value="OS10G0338966 PROTEIN-RELATED"/>
    <property type="match status" value="1"/>
</dbReference>
<evidence type="ECO:0000313" key="3">
    <source>
        <dbReference type="EMBL" id="GMN20026.1"/>
    </source>
</evidence>
<protein>
    <submittedName>
        <fullName evidence="3">Uncharacterized protein</fullName>
    </submittedName>
</protein>
<evidence type="ECO:0000313" key="4">
    <source>
        <dbReference type="Proteomes" id="UP001187192"/>
    </source>
</evidence>
<evidence type="ECO:0000256" key="1">
    <source>
        <dbReference type="SAM" id="Coils"/>
    </source>
</evidence>
<evidence type="ECO:0000256" key="2">
    <source>
        <dbReference type="SAM" id="MobiDB-lite"/>
    </source>
</evidence>
<dbReference type="EMBL" id="BTGU01002571">
    <property type="protein sequence ID" value="GMN20026.1"/>
    <property type="molecule type" value="Genomic_DNA"/>
</dbReference>
<accession>A0AA87Z1A6</accession>
<feature type="region of interest" description="Disordered" evidence="2">
    <location>
        <begin position="1"/>
        <end position="39"/>
    </location>
</feature>
<name>A0AA87Z1A6_FICCA</name>
<proteinExistence type="predicted"/>
<gene>
    <name evidence="3" type="ORF">TIFTF001_042969</name>
</gene>
<feature type="coiled-coil region" evidence="1">
    <location>
        <begin position="233"/>
        <end position="260"/>
    </location>
</feature>
<reference evidence="3" key="1">
    <citation type="submission" date="2023-07" db="EMBL/GenBank/DDBJ databases">
        <title>draft genome sequence of fig (Ficus carica).</title>
        <authorList>
            <person name="Takahashi T."/>
            <person name="Nishimura K."/>
        </authorList>
    </citation>
    <scope>NUCLEOTIDE SEQUENCE</scope>
</reference>